<proteinExistence type="predicted"/>
<evidence type="ECO:0000313" key="1">
    <source>
        <dbReference type="EMBL" id="EDL94657.1"/>
    </source>
</evidence>
<protein>
    <submittedName>
        <fullName evidence="1">RCG20067</fullName>
    </submittedName>
</protein>
<name>A6JG01_RAT</name>
<dbReference type="AlphaFoldDB" id="A6JG01"/>
<sequence length="25" mass="3059">MFISLISEWSMTSKRSLWRKNTQVE</sequence>
<gene>
    <name evidence="1" type="ORF">rCG_20067</name>
</gene>
<reference evidence="2" key="1">
    <citation type="submission" date="2005-09" db="EMBL/GenBank/DDBJ databases">
        <authorList>
            <person name="Mural R.J."/>
            <person name="Li P.W."/>
            <person name="Adams M.D."/>
            <person name="Amanatides P.G."/>
            <person name="Baden-Tillson H."/>
            <person name="Barnstead M."/>
            <person name="Chin S.H."/>
            <person name="Dew I."/>
            <person name="Evans C.A."/>
            <person name="Ferriera S."/>
            <person name="Flanigan M."/>
            <person name="Fosler C."/>
            <person name="Glodek A."/>
            <person name="Gu Z."/>
            <person name="Holt R.A."/>
            <person name="Jennings D."/>
            <person name="Kraft C.L."/>
            <person name="Lu F."/>
            <person name="Nguyen T."/>
            <person name="Nusskern D.R."/>
            <person name="Pfannkoch C.M."/>
            <person name="Sitter C."/>
            <person name="Sutton G.G."/>
            <person name="Venter J.C."/>
            <person name="Wang Z."/>
            <person name="Woodage T."/>
            <person name="Zheng X.H."/>
            <person name="Zhong F."/>
        </authorList>
    </citation>
    <scope>NUCLEOTIDE SEQUENCE [LARGE SCALE GENOMIC DNA]</scope>
    <source>
        <strain>BN</strain>
        <strain evidence="2">Sprague-Dawley</strain>
    </source>
</reference>
<dbReference type="Proteomes" id="UP000234681">
    <property type="component" value="Chromosome 13"/>
</dbReference>
<organism evidence="1 2">
    <name type="scientific">Rattus norvegicus</name>
    <name type="common">Rat</name>
    <dbReference type="NCBI Taxonomy" id="10116"/>
    <lineage>
        <taxon>Eukaryota</taxon>
        <taxon>Metazoa</taxon>
        <taxon>Chordata</taxon>
        <taxon>Craniata</taxon>
        <taxon>Vertebrata</taxon>
        <taxon>Euteleostomi</taxon>
        <taxon>Mammalia</taxon>
        <taxon>Eutheria</taxon>
        <taxon>Euarchontoglires</taxon>
        <taxon>Glires</taxon>
        <taxon>Rodentia</taxon>
        <taxon>Myomorpha</taxon>
        <taxon>Muroidea</taxon>
        <taxon>Muridae</taxon>
        <taxon>Murinae</taxon>
        <taxon>Rattus</taxon>
    </lineage>
</organism>
<evidence type="ECO:0000313" key="2">
    <source>
        <dbReference type="Proteomes" id="UP000234681"/>
    </source>
</evidence>
<dbReference type="EMBL" id="CH473985">
    <property type="protein sequence ID" value="EDL94657.1"/>
    <property type="molecule type" value="Genomic_DNA"/>
</dbReference>
<accession>A6JG01</accession>